<accession>A0ABT2EQD8</accession>
<reference evidence="7 8" key="1">
    <citation type="submission" date="2022-08" db="EMBL/GenBank/DDBJ databases">
        <title>Bacterial and archaeal communities from various locations to study Microbial Dark Matter (Phase II).</title>
        <authorList>
            <person name="Stepanauskas R."/>
        </authorList>
    </citation>
    <scope>NUCLEOTIDE SEQUENCE [LARGE SCALE GENOMIC DNA]</scope>
    <source>
        <strain evidence="7 8">PD1</strain>
    </source>
</reference>
<dbReference type="Proteomes" id="UP001204798">
    <property type="component" value="Unassembled WGS sequence"/>
</dbReference>
<feature type="transmembrane region" description="Helical" evidence="5">
    <location>
        <begin position="58"/>
        <end position="78"/>
    </location>
</feature>
<dbReference type="Pfam" id="PF05154">
    <property type="entry name" value="TM2"/>
    <property type="match status" value="1"/>
</dbReference>
<gene>
    <name evidence="7" type="ORF">M2350_002607</name>
</gene>
<dbReference type="RefSeq" id="WP_259098178.1">
    <property type="nucleotide sequence ID" value="NZ_CP130454.1"/>
</dbReference>
<feature type="transmembrane region" description="Helical" evidence="5">
    <location>
        <begin position="85"/>
        <end position="105"/>
    </location>
</feature>
<evidence type="ECO:0000256" key="1">
    <source>
        <dbReference type="ARBA" id="ARBA00004141"/>
    </source>
</evidence>
<evidence type="ECO:0000313" key="8">
    <source>
        <dbReference type="Proteomes" id="UP001204798"/>
    </source>
</evidence>
<keyword evidence="2 5" id="KW-0812">Transmembrane</keyword>
<evidence type="ECO:0000259" key="6">
    <source>
        <dbReference type="Pfam" id="PF05154"/>
    </source>
</evidence>
<dbReference type="EMBL" id="JANUCP010000005">
    <property type="protein sequence ID" value="MCS3920178.1"/>
    <property type="molecule type" value="Genomic_DNA"/>
</dbReference>
<evidence type="ECO:0000256" key="4">
    <source>
        <dbReference type="ARBA" id="ARBA00023136"/>
    </source>
</evidence>
<dbReference type="PANTHER" id="PTHR21016">
    <property type="entry name" value="BETA-AMYLOID BINDING PROTEIN-RELATED"/>
    <property type="match status" value="1"/>
</dbReference>
<comment type="subcellular location">
    <subcellularLocation>
        <location evidence="1">Membrane</location>
        <topology evidence="1">Multi-pass membrane protein</topology>
    </subcellularLocation>
</comment>
<keyword evidence="3 5" id="KW-1133">Transmembrane helix</keyword>
<evidence type="ECO:0000256" key="3">
    <source>
        <dbReference type="ARBA" id="ARBA00022989"/>
    </source>
</evidence>
<organism evidence="7 8">
    <name type="scientific">Candidatus Fervidibacter sacchari</name>
    <dbReference type="NCBI Taxonomy" id="1448929"/>
    <lineage>
        <taxon>Bacteria</taxon>
        <taxon>Candidatus Fervidibacterota</taxon>
        <taxon>Candidatus Fervidibacter</taxon>
    </lineage>
</organism>
<feature type="domain" description="TM2" evidence="6">
    <location>
        <begin position="55"/>
        <end position="103"/>
    </location>
</feature>
<dbReference type="InterPro" id="IPR007829">
    <property type="entry name" value="TM2"/>
</dbReference>
<feature type="transmembrane region" description="Helical" evidence="5">
    <location>
        <begin position="125"/>
        <end position="150"/>
    </location>
</feature>
<keyword evidence="8" id="KW-1185">Reference proteome</keyword>
<evidence type="ECO:0000256" key="5">
    <source>
        <dbReference type="SAM" id="Phobius"/>
    </source>
</evidence>
<evidence type="ECO:0000313" key="7">
    <source>
        <dbReference type="EMBL" id="MCS3920178.1"/>
    </source>
</evidence>
<dbReference type="InterPro" id="IPR050932">
    <property type="entry name" value="TM2D1-3-like"/>
</dbReference>
<comment type="caution">
    <text evidence="7">The sequence shown here is derived from an EMBL/GenBank/DDBJ whole genome shotgun (WGS) entry which is preliminary data.</text>
</comment>
<proteinExistence type="predicted"/>
<protein>
    <recommendedName>
        <fullName evidence="6">TM2 domain-containing protein</fullName>
    </recommendedName>
</protein>
<name>A0ABT2EQD8_9BACT</name>
<dbReference type="PANTHER" id="PTHR21016:SF25">
    <property type="entry name" value="TM2 DOMAIN-CONTAINING PROTEIN DDB_G0277895-RELATED"/>
    <property type="match status" value="1"/>
</dbReference>
<sequence>MKCPRCGAENLDERVYCWKCMAPLKSGAMGPLPRTPTREAQPGVPAASVPYAAEGKSWLAAALLAWFLGVFGVDRFYLGYVGLGVIKLITCGGCTIWALIDFILIVAGVMRDAQGNELRRTPNDWIIVLVIVVATIVLNIFYGVFSIIAGMMQRGMPIFKPIP</sequence>
<evidence type="ECO:0000256" key="2">
    <source>
        <dbReference type="ARBA" id="ARBA00022692"/>
    </source>
</evidence>
<keyword evidence="4 5" id="KW-0472">Membrane</keyword>